<dbReference type="PROSITE" id="PS00840">
    <property type="entry name" value="SUMT_2"/>
    <property type="match status" value="1"/>
</dbReference>
<dbReference type="GO" id="GO:0004851">
    <property type="term" value="F:uroporphyrin-III C-methyltransferase activity"/>
    <property type="evidence" value="ECO:0007669"/>
    <property type="project" value="UniProtKB-EC"/>
</dbReference>
<dbReference type="OrthoDB" id="9815856at2"/>
<evidence type="ECO:0000259" key="7">
    <source>
        <dbReference type="Pfam" id="PF00590"/>
    </source>
</evidence>
<dbReference type="Gene3D" id="3.30.950.10">
    <property type="entry name" value="Methyltransferase, Cobalt-precorrin-4 Transmethylase, Domain 2"/>
    <property type="match status" value="1"/>
</dbReference>
<dbReference type="GO" id="GO:0032259">
    <property type="term" value="P:methylation"/>
    <property type="evidence" value="ECO:0007669"/>
    <property type="project" value="UniProtKB-KW"/>
</dbReference>
<dbReference type="InterPro" id="IPR050161">
    <property type="entry name" value="Siro_Cobalamin_biosynth"/>
</dbReference>
<name>A0A5M9ZL53_9BIFI</name>
<accession>A0A5M9ZL53</accession>
<dbReference type="PROSITE" id="PS00839">
    <property type="entry name" value="SUMT_1"/>
    <property type="match status" value="1"/>
</dbReference>
<dbReference type="EMBL" id="RZUI01000013">
    <property type="protein sequence ID" value="KAA8828356.1"/>
    <property type="molecule type" value="Genomic_DNA"/>
</dbReference>
<dbReference type="InterPro" id="IPR014777">
    <property type="entry name" value="4pyrrole_Mease_sub1"/>
</dbReference>
<evidence type="ECO:0000256" key="5">
    <source>
        <dbReference type="ARBA" id="ARBA00023244"/>
    </source>
</evidence>
<dbReference type="FunFam" id="3.40.1010.10:FF:000001">
    <property type="entry name" value="Siroheme synthase"/>
    <property type="match status" value="1"/>
</dbReference>
<proteinExistence type="inferred from homology"/>
<dbReference type="GO" id="GO:0019354">
    <property type="term" value="P:siroheme biosynthetic process"/>
    <property type="evidence" value="ECO:0007669"/>
    <property type="project" value="InterPro"/>
</dbReference>
<organism evidence="8 9">
    <name type="scientific">Bifidobacterium tissieri</name>
    <dbReference type="NCBI Taxonomy" id="1630162"/>
    <lineage>
        <taxon>Bacteria</taxon>
        <taxon>Bacillati</taxon>
        <taxon>Actinomycetota</taxon>
        <taxon>Actinomycetes</taxon>
        <taxon>Bifidobacteriales</taxon>
        <taxon>Bifidobacteriaceae</taxon>
        <taxon>Bifidobacterium</taxon>
    </lineage>
</organism>
<evidence type="ECO:0000256" key="6">
    <source>
        <dbReference type="RuleBase" id="RU003960"/>
    </source>
</evidence>
<keyword evidence="5" id="KW-0627">Porphyrin biosynthesis</keyword>
<sequence length="284" mass="30409">MGCNDDVKDATNARIARHDGTDGTGLVSLVGAGPGDPELLTLRGKRRIEEADVIVYDRLVNPDLLDFARDDAERIDVGKSAHHHPVKQREINDMLASLARDGKRVVRLKSGDPFVFGRGGEEQRYLRDRGVRVEIVPGITSAIAGPAAVGIPVTHRDYASSFHVIAGHRKREGHELDWNNIAHMEGTLVFLMGMESLDRITGNLIANGKPTDTPIAVIQWATRDQQRAVRSDLAGIRAAVDKAGLGAPALIVVGGVASLLDETLTGETLANVGLTGLATSADEQ</sequence>
<dbReference type="NCBIfam" id="TIGR01469">
    <property type="entry name" value="cobA_cysG_Cterm"/>
    <property type="match status" value="1"/>
</dbReference>
<dbReference type="SUPFAM" id="SSF53790">
    <property type="entry name" value="Tetrapyrrole methylase"/>
    <property type="match status" value="1"/>
</dbReference>
<dbReference type="Gene3D" id="3.40.1010.10">
    <property type="entry name" value="Cobalt-precorrin-4 Transmethylase, Domain 1"/>
    <property type="match status" value="1"/>
</dbReference>
<keyword evidence="4" id="KW-0949">S-adenosyl-L-methionine</keyword>
<dbReference type="RefSeq" id="WP_150381833.1">
    <property type="nucleotide sequence ID" value="NZ_RZUI01000013.1"/>
</dbReference>
<dbReference type="FunFam" id="3.30.950.10:FF:000001">
    <property type="entry name" value="Siroheme synthase"/>
    <property type="match status" value="1"/>
</dbReference>
<evidence type="ECO:0000256" key="2">
    <source>
        <dbReference type="ARBA" id="ARBA00022603"/>
    </source>
</evidence>
<keyword evidence="2 6" id="KW-0489">Methyltransferase</keyword>
<reference evidence="8 9" key="1">
    <citation type="journal article" date="2019" name="Syst. Appl. Microbiol.">
        <title>Characterization of Bifidobacterium species in feaces of the Egyptian fruit bat: Description of B. vespertilionis sp. nov. and B. rousetti sp. nov.</title>
        <authorList>
            <person name="Modesto M."/>
            <person name="Satti M."/>
            <person name="Watanabe K."/>
            <person name="Puglisi E."/>
            <person name="Morelli L."/>
            <person name="Huang C.-H."/>
            <person name="Liou J.-S."/>
            <person name="Miyashita M."/>
            <person name="Tamura T."/>
            <person name="Saito S."/>
            <person name="Mori K."/>
            <person name="Huang L."/>
            <person name="Sciavilla P."/>
            <person name="Sandri C."/>
            <person name="Spiezio C."/>
            <person name="Vitali F."/>
            <person name="Cavalieri D."/>
            <person name="Perpetuini G."/>
            <person name="Tofalo R."/>
            <person name="Bonetti A."/>
            <person name="Arita M."/>
            <person name="Mattarelli P."/>
        </authorList>
    </citation>
    <scope>NUCLEOTIDE SEQUENCE [LARGE SCALE GENOMIC DNA]</scope>
    <source>
        <strain evidence="8 9">RST7</strain>
    </source>
</reference>
<dbReference type="PANTHER" id="PTHR45790:SF3">
    <property type="entry name" value="S-ADENOSYL-L-METHIONINE-DEPENDENT UROPORPHYRINOGEN III METHYLTRANSFERASE, CHLOROPLASTIC"/>
    <property type="match status" value="1"/>
</dbReference>
<comment type="similarity">
    <text evidence="6">Belongs to the precorrin methyltransferase family.</text>
</comment>
<protein>
    <recommendedName>
        <fullName evidence="1">uroporphyrinogen-III C-methyltransferase</fullName>
        <ecNumber evidence="1">2.1.1.107</ecNumber>
    </recommendedName>
</protein>
<dbReference type="InterPro" id="IPR006366">
    <property type="entry name" value="CobA/CysG_C"/>
</dbReference>
<dbReference type="InterPro" id="IPR035996">
    <property type="entry name" value="4pyrrol_Methylase_sf"/>
</dbReference>
<dbReference type="Proteomes" id="UP000412028">
    <property type="component" value="Unassembled WGS sequence"/>
</dbReference>
<dbReference type="InterPro" id="IPR014776">
    <property type="entry name" value="4pyrrole_Mease_sub2"/>
</dbReference>
<dbReference type="NCBIfam" id="NF004790">
    <property type="entry name" value="PRK06136.1"/>
    <property type="match status" value="1"/>
</dbReference>
<comment type="caution">
    <text evidence="8">The sequence shown here is derived from an EMBL/GenBank/DDBJ whole genome shotgun (WGS) entry which is preliminary data.</text>
</comment>
<evidence type="ECO:0000313" key="9">
    <source>
        <dbReference type="Proteomes" id="UP000412028"/>
    </source>
</evidence>
<dbReference type="InterPro" id="IPR003043">
    <property type="entry name" value="Uropor_MeTrfase_CS"/>
</dbReference>
<keyword evidence="3 6" id="KW-0808">Transferase</keyword>
<dbReference type="EC" id="2.1.1.107" evidence="1"/>
<evidence type="ECO:0000256" key="3">
    <source>
        <dbReference type="ARBA" id="ARBA00022679"/>
    </source>
</evidence>
<evidence type="ECO:0000256" key="4">
    <source>
        <dbReference type="ARBA" id="ARBA00022691"/>
    </source>
</evidence>
<feature type="domain" description="Tetrapyrrole methylase" evidence="7">
    <location>
        <begin position="27"/>
        <end position="234"/>
    </location>
</feature>
<evidence type="ECO:0000313" key="8">
    <source>
        <dbReference type="EMBL" id="KAA8828356.1"/>
    </source>
</evidence>
<dbReference type="Pfam" id="PF00590">
    <property type="entry name" value="TP_methylase"/>
    <property type="match status" value="1"/>
</dbReference>
<gene>
    <name evidence="8" type="primary">cobA</name>
    <name evidence="8" type="ORF">EMO89_09305</name>
</gene>
<dbReference type="CDD" id="cd11642">
    <property type="entry name" value="SUMT"/>
    <property type="match status" value="1"/>
</dbReference>
<dbReference type="AlphaFoldDB" id="A0A5M9ZL53"/>
<dbReference type="PANTHER" id="PTHR45790">
    <property type="entry name" value="SIROHEME SYNTHASE-RELATED"/>
    <property type="match status" value="1"/>
</dbReference>
<evidence type="ECO:0000256" key="1">
    <source>
        <dbReference type="ARBA" id="ARBA00012162"/>
    </source>
</evidence>
<dbReference type="InterPro" id="IPR000878">
    <property type="entry name" value="4pyrrol_Mease"/>
</dbReference>